<evidence type="ECO:0000313" key="17">
    <source>
        <dbReference type="EMBL" id="QQE76559.1"/>
    </source>
</evidence>
<evidence type="ECO:0000259" key="15">
    <source>
        <dbReference type="Pfam" id="PF08541"/>
    </source>
</evidence>
<dbReference type="KEGG" id="bcop:JD108_09535"/>
<dbReference type="InterPro" id="IPR013747">
    <property type="entry name" value="ACP_syn_III_C"/>
</dbReference>
<dbReference type="Proteomes" id="UP000677234">
    <property type="component" value="Chromosome"/>
</dbReference>
<comment type="subunit">
    <text evidence="14">Homodimer.</text>
</comment>
<evidence type="ECO:0000259" key="16">
    <source>
        <dbReference type="Pfam" id="PF08545"/>
    </source>
</evidence>
<feature type="domain" description="Beta-ketoacyl-[acyl-carrier-protein] synthase III C-terminal" evidence="15">
    <location>
        <begin position="240"/>
        <end position="329"/>
    </location>
</feature>
<keyword evidence="6 14" id="KW-0276">Fatty acid metabolism</keyword>
<dbReference type="GO" id="GO:0033818">
    <property type="term" value="F:beta-ketoacyl-acyl-carrier-protein synthase III activity"/>
    <property type="evidence" value="ECO:0007669"/>
    <property type="project" value="UniProtKB-UniRule"/>
</dbReference>
<dbReference type="InterPro" id="IPR004655">
    <property type="entry name" value="FabH"/>
</dbReference>
<evidence type="ECO:0000256" key="9">
    <source>
        <dbReference type="ARBA" id="ARBA00023315"/>
    </source>
</evidence>
<evidence type="ECO:0000256" key="12">
    <source>
        <dbReference type="ARBA" id="ARBA00052467"/>
    </source>
</evidence>
<dbReference type="HAMAP" id="MF_01815">
    <property type="entry name" value="FabH"/>
    <property type="match status" value="1"/>
</dbReference>
<protein>
    <recommendedName>
        <fullName evidence="14">Beta-ketoacyl-[acyl-carrier-protein] synthase III</fullName>
        <shortName evidence="14">Beta-ketoacyl-ACP synthase III</shortName>
        <shortName evidence="14">KAS III</shortName>
        <ecNumber evidence="14">2.3.1.180</ecNumber>
    </recommendedName>
    <alternativeName>
        <fullName evidence="14">3-oxoacyl-[acyl-carrier-protein] synthase 3</fullName>
    </alternativeName>
    <alternativeName>
        <fullName evidence="14">3-oxoacyl-[acyl-carrier-protein] synthase III</fullName>
    </alternativeName>
</protein>
<feature type="active site" evidence="14">
    <location>
        <position position="256"/>
    </location>
</feature>
<dbReference type="Pfam" id="PF08545">
    <property type="entry name" value="ACP_syn_III"/>
    <property type="match status" value="1"/>
</dbReference>
<gene>
    <name evidence="14" type="primary">fabH</name>
    <name evidence="17" type="ORF">JD108_09535</name>
    <name evidence="18" type="ORF">KDJ56_09230</name>
</gene>
<evidence type="ECO:0000256" key="2">
    <source>
        <dbReference type="ARBA" id="ARBA00008642"/>
    </source>
</evidence>
<evidence type="ECO:0000256" key="8">
    <source>
        <dbReference type="ARBA" id="ARBA00023160"/>
    </source>
</evidence>
<dbReference type="UniPathway" id="UPA00094"/>
<dbReference type="GO" id="GO:0044550">
    <property type="term" value="P:secondary metabolite biosynthetic process"/>
    <property type="evidence" value="ECO:0007669"/>
    <property type="project" value="TreeGrafter"/>
</dbReference>
<comment type="similarity">
    <text evidence="2 14">Belongs to the thiolase-like superfamily. FabH family.</text>
</comment>
<comment type="subcellular location">
    <subcellularLocation>
        <location evidence="14">Cytoplasm</location>
    </subcellularLocation>
</comment>
<accession>A0A7T5JQP4</accession>
<keyword evidence="7 14" id="KW-0443">Lipid metabolism</keyword>
<keyword evidence="14" id="KW-0511">Multifunctional enzyme</keyword>
<keyword evidence="8 14" id="KW-0275">Fatty acid biosynthesis</keyword>
<comment type="catalytic activity">
    <reaction evidence="13">
        <text>3-methylbutanoyl-CoA + malonyl-[ACP] + H(+) = 5-methyl-3-oxohexanoyl-[ACP] + CO2 + CoA</text>
        <dbReference type="Rhea" id="RHEA:42272"/>
        <dbReference type="Rhea" id="RHEA-COMP:9623"/>
        <dbReference type="Rhea" id="RHEA-COMP:9941"/>
        <dbReference type="ChEBI" id="CHEBI:15378"/>
        <dbReference type="ChEBI" id="CHEBI:16526"/>
        <dbReference type="ChEBI" id="CHEBI:57287"/>
        <dbReference type="ChEBI" id="CHEBI:57345"/>
        <dbReference type="ChEBI" id="CHEBI:78449"/>
        <dbReference type="ChEBI" id="CHEBI:78822"/>
        <dbReference type="EC" id="2.3.1.300"/>
    </reaction>
    <physiologicalReaction direction="left-to-right" evidence="13">
        <dbReference type="Rhea" id="RHEA:42273"/>
    </physiologicalReaction>
</comment>
<dbReference type="EMBL" id="CP066308">
    <property type="protein sequence ID" value="QQE76559.1"/>
    <property type="molecule type" value="Genomic_DNA"/>
</dbReference>
<keyword evidence="9 14" id="KW-0012">Acyltransferase</keyword>
<dbReference type="GO" id="GO:0006633">
    <property type="term" value="P:fatty acid biosynthetic process"/>
    <property type="evidence" value="ECO:0007669"/>
    <property type="project" value="UniProtKB-UniRule"/>
</dbReference>
<dbReference type="SUPFAM" id="SSF53901">
    <property type="entry name" value="Thiolase-like"/>
    <property type="match status" value="1"/>
</dbReference>
<keyword evidence="3 14" id="KW-0963">Cytoplasm</keyword>
<comment type="domain">
    <text evidence="14">The last Arg residue of the ACP-binding site is essential for the weak association between ACP/AcpP and FabH.</text>
</comment>
<dbReference type="FunFam" id="3.40.47.10:FF:000004">
    <property type="entry name" value="3-oxoacyl-[acyl-carrier-protein] synthase 3"/>
    <property type="match status" value="1"/>
</dbReference>
<feature type="region of interest" description="ACP-binding" evidence="14">
    <location>
        <begin position="257"/>
        <end position="261"/>
    </location>
</feature>
<dbReference type="EC" id="2.3.1.180" evidence="14"/>
<evidence type="ECO:0000313" key="18">
    <source>
        <dbReference type="EMBL" id="QUO43633.1"/>
    </source>
</evidence>
<dbReference type="Pfam" id="PF08541">
    <property type="entry name" value="ACP_syn_III_C"/>
    <property type="match status" value="1"/>
</dbReference>
<feature type="domain" description="Beta-ketoacyl-[acyl-carrier-protein] synthase III N-terminal" evidence="16">
    <location>
        <begin position="110"/>
        <end position="188"/>
    </location>
</feature>
<evidence type="ECO:0000256" key="13">
    <source>
        <dbReference type="ARBA" id="ARBA00052985"/>
    </source>
</evidence>
<comment type="function">
    <text evidence="14">Catalyzes the condensation reaction of fatty acid synthesis by the addition to an acyl acceptor of two carbons from malonyl-ACP. Catalyzes the first condensation reaction which initiates fatty acid synthesis and may therefore play a role in governing the total rate of fatty acid production. Possesses both acetoacetyl-ACP synthase and acetyl transacylase activities. Its substrate specificity determines the biosynthesis of branched-chain and/or straight-chain of fatty acids.</text>
</comment>
<dbReference type="NCBIfam" id="TIGR00747">
    <property type="entry name" value="fabH"/>
    <property type="match status" value="1"/>
</dbReference>
<evidence type="ECO:0000256" key="14">
    <source>
        <dbReference type="HAMAP-Rule" id="MF_01815"/>
    </source>
</evidence>
<comment type="catalytic activity">
    <reaction evidence="12">
        <text>2-methylpropanoyl-CoA + malonyl-[ACP] + H(+) = 4-methyl-3-oxopentanoyl-[ACP] + CO2 + CoA</text>
        <dbReference type="Rhea" id="RHEA:42268"/>
        <dbReference type="Rhea" id="RHEA-COMP:9623"/>
        <dbReference type="Rhea" id="RHEA-COMP:9940"/>
        <dbReference type="ChEBI" id="CHEBI:15378"/>
        <dbReference type="ChEBI" id="CHEBI:16526"/>
        <dbReference type="ChEBI" id="CHEBI:57287"/>
        <dbReference type="ChEBI" id="CHEBI:57338"/>
        <dbReference type="ChEBI" id="CHEBI:78449"/>
        <dbReference type="ChEBI" id="CHEBI:78820"/>
        <dbReference type="EC" id="2.3.1.300"/>
    </reaction>
    <physiologicalReaction direction="left-to-right" evidence="12">
        <dbReference type="Rhea" id="RHEA:42269"/>
    </physiologicalReaction>
</comment>
<keyword evidence="5 14" id="KW-0808">Transferase</keyword>
<comment type="pathway">
    <text evidence="1 14">Lipid metabolism; fatty acid biosynthesis.</text>
</comment>
<evidence type="ECO:0000256" key="4">
    <source>
        <dbReference type="ARBA" id="ARBA00022516"/>
    </source>
</evidence>
<evidence type="ECO:0000256" key="1">
    <source>
        <dbReference type="ARBA" id="ARBA00005194"/>
    </source>
</evidence>
<comment type="catalytic activity">
    <reaction evidence="10">
        <text>malonyl-[ACP] + acetyl-CoA + H(+) = 3-oxobutanoyl-[ACP] + CO2 + CoA</text>
        <dbReference type="Rhea" id="RHEA:12080"/>
        <dbReference type="Rhea" id="RHEA-COMP:9623"/>
        <dbReference type="Rhea" id="RHEA-COMP:9625"/>
        <dbReference type="ChEBI" id="CHEBI:15378"/>
        <dbReference type="ChEBI" id="CHEBI:16526"/>
        <dbReference type="ChEBI" id="CHEBI:57287"/>
        <dbReference type="ChEBI" id="CHEBI:57288"/>
        <dbReference type="ChEBI" id="CHEBI:78449"/>
        <dbReference type="ChEBI" id="CHEBI:78450"/>
        <dbReference type="EC" id="2.3.1.180"/>
    </reaction>
    <physiologicalReaction direction="left-to-right" evidence="10">
        <dbReference type="Rhea" id="RHEA:12081"/>
    </physiologicalReaction>
</comment>
<reference evidence="17 19" key="1">
    <citation type="submission" date="2020-12" db="EMBL/GenBank/DDBJ databases">
        <title>strain FJAT-54423T represents a novel species of the genus Brevibacillus.</title>
        <authorList>
            <person name="Tang R."/>
        </authorList>
    </citation>
    <scope>NUCLEOTIDE SEQUENCE [LARGE SCALE GENOMIC DNA]</scope>
    <source>
        <strain evidence="17 19">FJAT-54423</strain>
    </source>
</reference>
<evidence type="ECO:0000256" key="6">
    <source>
        <dbReference type="ARBA" id="ARBA00022832"/>
    </source>
</evidence>
<evidence type="ECO:0000256" key="11">
    <source>
        <dbReference type="ARBA" id="ARBA00052407"/>
    </source>
</evidence>
<feature type="active site" evidence="14">
    <location>
        <position position="116"/>
    </location>
</feature>
<evidence type="ECO:0000256" key="3">
    <source>
        <dbReference type="ARBA" id="ARBA00022490"/>
    </source>
</evidence>
<dbReference type="PANTHER" id="PTHR34069">
    <property type="entry name" value="3-OXOACYL-[ACYL-CARRIER-PROTEIN] SYNTHASE 3"/>
    <property type="match status" value="1"/>
</dbReference>
<organism evidence="17 19">
    <name type="scientific">Brevibacillus composti</name>
    <dbReference type="NCBI Taxonomy" id="2796470"/>
    <lineage>
        <taxon>Bacteria</taxon>
        <taxon>Bacillati</taxon>
        <taxon>Bacillota</taxon>
        <taxon>Bacilli</taxon>
        <taxon>Bacillales</taxon>
        <taxon>Paenibacillaceae</taxon>
        <taxon>Brevibacillus</taxon>
    </lineage>
</organism>
<dbReference type="NCBIfam" id="NF006829">
    <property type="entry name" value="PRK09352.1"/>
    <property type="match status" value="1"/>
</dbReference>
<dbReference type="InterPro" id="IPR013751">
    <property type="entry name" value="ACP_syn_III_N"/>
</dbReference>
<keyword evidence="20" id="KW-1185">Reference proteome</keyword>
<reference evidence="18" key="2">
    <citation type="submission" date="2021-04" db="EMBL/GenBank/DDBJ databases">
        <title>Brevibacillus composti FJAT-54423, complete genome.</title>
        <authorList>
            <person name="Tang R."/>
        </authorList>
    </citation>
    <scope>NUCLEOTIDE SEQUENCE</scope>
    <source>
        <strain evidence="18">FJAT-54424</strain>
    </source>
</reference>
<dbReference type="RefSeq" id="WP_198830054.1">
    <property type="nucleotide sequence ID" value="NZ_CP066308.1"/>
</dbReference>
<dbReference type="Gene3D" id="3.40.47.10">
    <property type="match status" value="1"/>
</dbReference>
<evidence type="ECO:0000313" key="19">
    <source>
        <dbReference type="Proteomes" id="UP000595847"/>
    </source>
</evidence>
<sequence length="334" mass="35264">MKGMRSVGILATGSHTPEKVLTNFDLEKMVETSDEWIVSRTGIRERRICGPDEASSDLALEAAKKALAKANVSAEELDMIIVATVTPDMMFPSTACILQEKLGAKKAAALDVSAACTGFLYGIATGSQFIASGLYRYVLVIGVETLSKITNYEDRNTCVLFGDGAGAALLGPVQEGYGFQAFELGADGSGGQLLCLPGGGSRTPASAESVTNNLHYISMAGGEVFKFAVRVMNSATEAVLEKSGVAKDDIDLLVPHQANKRIIDSAVQRFGLSEDKVAINLQRYGNMSSASIPVALDEAIQEGRLKEGDNVVLVGFGGGLTWGATLLKWSTQEA</sequence>
<dbReference type="AlphaFoldDB" id="A0A7T5JQP4"/>
<feature type="active site" evidence="14">
    <location>
        <position position="286"/>
    </location>
</feature>
<evidence type="ECO:0000256" key="5">
    <source>
        <dbReference type="ARBA" id="ARBA00022679"/>
    </source>
</evidence>
<evidence type="ECO:0000256" key="7">
    <source>
        <dbReference type="ARBA" id="ARBA00023098"/>
    </source>
</evidence>
<dbReference type="EMBL" id="CP073708">
    <property type="protein sequence ID" value="QUO43633.1"/>
    <property type="molecule type" value="Genomic_DNA"/>
</dbReference>
<comment type="catalytic activity">
    <reaction evidence="11">
        <text>(2S)-2-methylbutanoyl-CoA + malonyl-[ACP] + H(+) = (4S)-4-methyl-3-oxohexanoyl-[ACP] + CO2 + CoA</text>
        <dbReference type="Rhea" id="RHEA:42276"/>
        <dbReference type="Rhea" id="RHEA-COMP:9623"/>
        <dbReference type="Rhea" id="RHEA-COMP:17148"/>
        <dbReference type="ChEBI" id="CHEBI:15378"/>
        <dbReference type="ChEBI" id="CHEBI:16526"/>
        <dbReference type="ChEBI" id="CHEBI:57287"/>
        <dbReference type="ChEBI" id="CHEBI:78449"/>
        <dbReference type="ChEBI" id="CHEBI:88166"/>
        <dbReference type="ChEBI" id="CHEBI:167462"/>
        <dbReference type="EC" id="2.3.1.300"/>
    </reaction>
    <physiologicalReaction direction="left-to-right" evidence="11">
        <dbReference type="Rhea" id="RHEA:42277"/>
    </physiologicalReaction>
</comment>
<evidence type="ECO:0000256" key="10">
    <source>
        <dbReference type="ARBA" id="ARBA00051096"/>
    </source>
</evidence>
<proteinExistence type="inferred from homology"/>
<dbReference type="InterPro" id="IPR016039">
    <property type="entry name" value="Thiolase-like"/>
</dbReference>
<keyword evidence="4 14" id="KW-0444">Lipid biosynthesis</keyword>
<name>A0A7T5JQP4_9BACL</name>
<dbReference type="GO" id="GO:0004315">
    <property type="term" value="F:3-oxoacyl-[acyl-carrier-protein] synthase activity"/>
    <property type="evidence" value="ECO:0007669"/>
    <property type="project" value="InterPro"/>
</dbReference>
<evidence type="ECO:0000313" key="20">
    <source>
        <dbReference type="Proteomes" id="UP000677234"/>
    </source>
</evidence>
<dbReference type="GO" id="GO:0005737">
    <property type="term" value="C:cytoplasm"/>
    <property type="evidence" value="ECO:0007669"/>
    <property type="project" value="UniProtKB-SubCell"/>
</dbReference>
<dbReference type="PANTHER" id="PTHR34069:SF2">
    <property type="entry name" value="BETA-KETOACYL-[ACYL-CARRIER-PROTEIN] SYNTHASE III"/>
    <property type="match status" value="1"/>
</dbReference>
<dbReference type="CDD" id="cd00830">
    <property type="entry name" value="KAS_III"/>
    <property type="match status" value="1"/>
</dbReference>
<dbReference type="Proteomes" id="UP000595847">
    <property type="component" value="Chromosome"/>
</dbReference>